<dbReference type="RefSeq" id="WP_276093204.1">
    <property type="nucleotide sequence ID" value="NZ_JARJBC010000005.1"/>
</dbReference>
<dbReference type="Proteomes" id="UP001216579">
    <property type="component" value="Unassembled WGS sequence"/>
</dbReference>
<proteinExistence type="predicted"/>
<gene>
    <name evidence="1" type="ORF">P3G67_10615</name>
</gene>
<sequence length="47" mass="5115">MAAETRAPGLGEVQWPTPAWNESGVRFYGRLGANAKEKLHYTLPGAD</sequence>
<evidence type="ECO:0000313" key="1">
    <source>
        <dbReference type="EMBL" id="MDF3289680.1"/>
    </source>
</evidence>
<comment type="caution">
    <text evidence="1">The sequence shown here is derived from an EMBL/GenBank/DDBJ whole genome shotgun (WGS) entry which is preliminary data.</text>
</comment>
<protein>
    <submittedName>
        <fullName evidence="1">Uncharacterized protein</fullName>
    </submittedName>
</protein>
<reference evidence="1 2" key="1">
    <citation type="submission" date="2023-03" db="EMBL/GenBank/DDBJ databases">
        <title>Draft genome sequence of Streptomyces sp. RB6PN23 isolated from peat swamp forest in Thailand.</title>
        <authorList>
            <person name="Klaysubun C."/>
            <person name="Duangmal K."/>
        </authorList>
    </citation>
    <scope>NUCLEOTIDE SEQUENCE [LARGE SCALE GENOMIC DNA]</scope>
    <source>
        <strain evidence="1 2">RB6PN23</strain>
    </source>
</reference>
<accession>A0ABT5ZIN1</accession>
<organism evidence="1 2">
    <name type="scientific">Streptomyces silvisoli</name>
    <dbReference type="NCBI Taxonomy" id="3034235"/>
    <lineage>
        <taxon>Bacteria</taxon>
        <taxon>Bacillati</taxon>
        <taxon>Actinomycetota</taxon>
        <taxon>Actinomycetes</taxon>
        <taxon>Kitasatosporales</taxon>
        <taxon>Streptomycetaceae</taxon>
        <taxon>Streptomyces</taxon>
    </lineage>
</organism>
<evidence type="ECO:0000313" key="2">
    <source>
        <dbReference type="Proteomes" id="UP001216579"/>
    </source>
</evidence>
<name>A0ABT5ZIN1_9ACTN</name>
<dbReference type="EMBL" id="JARJBC010000005">
    <property type="protein sequence ID" value="MDF3289680.1"/>
    <property type="molecule type" value="Genomic_DNA"/>
</dbReference>
<keyword evidence="2" id="KW-1185">Reference proteome</keyword>